<protein>
    <submittedName>
        <fullName evidence="3">Cyanovirin-N</fullName>
    </submittedName>
</protein>
<dbReference type="InterPro" id="IPR036673">
    <property type="entry name" value="Cyanovirin-N_sf"/>
</dbReference>
<dbReference type="SMART" id="SM01111">
    <property type="entry name" value="CVNH"/>
    <property type="match status" value="1"/>
</dbReference>
<feature type="chain" id="PRO_5014111488" evidence="1">
    <location>
        <begin position="19"/>
        <end position="148"/>
    </location>
</feature>
<dbReference type="STRING" id="1392250.A0A2I2GKP3"/>
<comment type="caution">
    <text evidence="3">The sequence shown here is derived from an EMBL/GenBank/DDBJ whole genome shotgun (WGS) entry which is preliminary data.</text>
</comment>
<dbReference type="AlphaFoldDB" id="A0A2I2GKP3"/>
<dbReference type="SUPFAM" id="SSF51322">
    <property type="entry name" value="Cyanovirin-N"/>
    <property type="match status" value="1"/>
</dbReference>
<keyword evidence="4" id="KW-1185">Reference proteome</keyword>
<dbReference type="OrthoDB" id="2441380at2759"/>
<name>A0A2I2GKP3_9EURO</name>
<feature type="domain" description="Cyanovirin-N" evidence="2">
    <location>
        <begin position="21"/>
        <end position="120"/>
    </location>
</feature>
<evidence type="ECO:0000313" key="3">
    <source>
        <dbReference type="EMBL" id="PLB53417.1"/>
    </source>
</evidence>
<reference evidence="3 4" key="1">
    <citation type="submission" date="2016-12" db="EMBL/GenBank/DDBJ databases">
        <title>The genomes of Aspergillus section Nigri reveals drivers in fungal speciation.</title>
        <authorList>
            <consortium name="DOE Joint Genome Institute"/>
            <person name="Vesth T.C."/>
            <person name="Nybo J."/>
            <person name="Theobald S."/>
            <person name="Brandl J."/>
            <person name="Frisvad J.C."/>
            <person name="Nielsen K.F."/>
            <person name="Lyhne E.K."/>
            <person name="Kogle M.E."/>
            <person name="Kuo A."/>
            <person name="Riley R."/>
            <person name="Clum A."/>
            <person name="Nolan M."/>
            <person name="Lipzen A."/>
            <person name="Salamov A."/>
            <person name="Henrissat B."/>
            <person name="Wiebenga A."/>
            <person name="De Vries R.P."/>
            <person name="Grigoriev I.V."/>
            <person name="Mortensen U.H."/>
            <person name="Andersen M.R."/>
            <person name="Baker S.E."/>
        </authorList>
    </citation>
    <scope>NUCLEOTIDE SEQUENCE [LARGE SCALE GENOMIC DNA]</scope>
    <source>
        <strain evidence="3 4">IBT 23096</strain>
    </source>
</reference>
<keyword evidence="1" id="KW-0732">Signal</keyword>
<evidence type="ECO:0000313" key="4">
    <source>
        <dbReference type="Proteomes" id="UP000234275"/>
    </source>
</evidence>
<feature type="signal peptide" evidence="1">
    <location>
        <begin position="1"/>
        <end position="18"/>
    </location>
</feature>
<dbReference type="Gene3D" id="2.30.60.10">
    <property type="entry name" value="Cyanovirin-N"/>
    <property type="match status" value="1"/>
</dbReference>
<organism evidence="3 4">
    <name type="scientific">Aspergillus steynii IBT 23096</name>
    <dbReference type="NCBI Taxonomy" id="1392250"/>
    <lineage>
        <taxon>Eukaryota</taxon>
        <taxon>Fungi</taxon>
        <taxon>Dikarya</taxon>
        <taxon>Ascomycota</taxon>
        <taxon>Pezizomycotina</taxon>
        <taxon>Eurotiomycetes</taxon>
        <taxon>Eurotiomycetidae</taxon>
        <taxon>Eurotiales</taxon>
        <taxon>Aspergillaceae</taxon>
        <taxon>Aspergillus</taxon>
        <taxon>Aspergillus subgen. Circumdati</taxon>
    </lineage>
</organism>
<accession>A0A2I2GKP3</accession>
<dbReference type="Proteomes" id="UP000234275">
    <property type="component" value="Unassembled WGS sequence"/>
</dbReference>
<dbReference type="EMBL" id="MSFO01000002">
    <property type="protein sequence ID" value="PLB53417.1"/>
    <property type="molecule type" value="Genomic_DNA"/>
</dbReference>
<sequence>MQIEALLSVLSLSALAAAGGDFAASCTDIDLISGHTLNALCYGDGFKERSFLDLNKCYATIEDGSIVPRKDGGFYGRCKSCAVTLKGILMCTCEQAEGFARTVQVDLNEHISNINGHTHCDVEDGGYDGSCYHMWNGEVECDDARVTN</sequence>
<evidence type="ECO:0000256" key="1">
    <source>
        <dbReference type="SAM" id="SignalP"/>
    </source>
</evidence>
<proteinExistence type="predicted"/>
<dbReference type="InterPro" id="IPR011058">
    <property type="entry name" value="Cyanovirin-N"/>
</dbReference>
<dbReference type="GeneID" id="36560721"/>
<dbReference type="Pfam" id="PF08881">
    <property type="entry name" value="CVNH"/>
    <property type="match status" value="1"/>
</dbReference>
<dbReference type="RefSeq" id="XP_024708719.1">
    <property type="nucleotide sequence ID" value="XM_024853023.1"/>
</dbReference>
<gene>
    <name evidence="3" type="ORF">P170DRAFT_473276</name>
</gene>
<dbReference type="VEuPathDB" id="FungiDB:P170DRAFT_473276"/>
<evidence type="ECO:0000259" key="2">
    <source>
        <dbReference type="SMART" id="SM01111"/>
    </source>
</evidence>